<proteinExistence type="predicted"/>
<evidence type="ECO:0000313" key="1">
    <source>
        <dbReference type="EMBL" id="SMO49039.1"/>
    </source>
</evidence>
<dbReference type="PANTHER" id="PTHR39328">
    <property type="entry name" value="BLL2871 PROTEIN"/>
    <property type="match status" value="1"/>
</dbReference>
<keyword evidence="2" id="KW-1185">Reference proteome</keyword>
<dbReference type="AlphaFoldDB" id="A0A521BPK7"/>
<dbReference type="GO" id="GO:0016787">
    <property type="term" value="F:hydrolase activity"/>
    <property type="evidence" value="ECO:0007669"/>
    <property type="project" value="UniProtKB-KW"/>
</dbReference>
<dbReference type="RefSeq" id="WP_142457075.1">
    <property type="nucleotide sequence ID" value="NZ_FXTJ01000001.1"/>
</dbReference>
<evidence type="ECO:0000313" key="2">
    <source>
        <dbReference type="Proteomes" id="UP000317484"/>
    </source>
</evidence>
<dbReference type="InterPro" id="IPR029055">
    <property type="entry name" value="Ntn_hydrolases_N"/>
</dbReference>
<dbReference type="Gene3D" id="3.60.20.10">
    <property type="entry name" value="Glutamine Phosphoribosylpyrophosphate, subunit 1, domain 1"/>
    <property type="match status" value="1"/>
</dbReference>
<dbReference type="Pfam" id="PF06267">
    <property type="entry name" value="DUF1028"/>
    <property type="match status" value="1"/>
</dbReference>
<protein>
    <submittedName>
        <fullName evidence="1">Uncharacterized conserved protein, Ntn-hydrolase superfamily</fullName>
    </submittedName>
</protein>
<dbReference type="Proteomes" id="UP000317484">
    <property type="component" value="Unassembled WGS sequence"/>
</dbReference>
<keyword evidence="1" id="KW-0378">Hydrolase</keyword>
<dbReference type="EMBL" id="FXTJ01000001">
    <property type="protein sequence ID" value="SMO49039.1"/>
    <property type="molecule type" value="Genomic_DNA"/>
</dbReference>
<reference evidence="1 2" key="1">
    <citation type="submission" date="2017-05" db="EMBL/GenBank/DDBJ databases">
        <authorList>
            <person name="Varghese N."/>
            <person name="Submissions S."/>
        </authorList>
    </citation>
    <scope>NUCLEOTIDE SEQUENCE [LARGE SCALE GENOMIC DNA]</scope>
    <source>
        <strain evidence="1 2">DSM 46834</strain>
    </source>
</reference>
<organism evidence="1 2">
    <name type="scientific">Geodermatophilus aquaeductus</name>
    <dbReference type="NCBI Taxonomy" id="1564161"/>
    <lineage>
        <taxon>Bacteria</taxon>
        <taxon>Bacillati</taxon>
        <taxon>Actinomycetota</taxon>
        <taxon>Actinomycetes</taxon>
        <taxon>Geodermatophilales</taxon>
        <taxon>Geodermatophilaceae</taxon>
        <taxon>Geodermatophilus</taxon>
    </lineage>
</organism>
<accession>A0A521BPK7</accession>
<sequence length="299" mass="31917">MTYSIVARDRDTGEMGVATQSQAFAVGSSVPFAHPGQGVIATQSMGEPMYGEIGLDLLRGGLSAQEVLTALQSVDPHPERRQVALLGPSGDVALFTGDACVPAAGHLAGADCGALANLVTGAHVWEAMVAAFESTPGPLAQRLLRSLHAAEDSGGDLRGRRSAAVMVVRTRTTGRPWHDRVVDLRVDDDPDPVTELDRLVARRLRYQRVVTAFQLALDGDPLTADRQLEELRPQDPETEPDQVLWRAVVAALAGREEAARGMLADLAATAPQFLEAARRFGPAGLLPQDLLDRLLPDNT</sequence>
<gene>
    <name evidence="1" type="ORF">SAMN06273567_101910</name>
</gene>
<dbReference type="PANTHER" id="PTHR39328:SF1">
    <property type="entry name" value="BLL2871 PROTEIN"/>
    <property type="match status" value="1"/>
</dbReference>
<dbReference type="SUPFAM" id="SSF56235">
    <property type="entry name" value="N-terminal nucleophile aminohydrolases (Ntn hydrolases)"/>
    <property type="match status" value="1"/>
</dbReference>
<name>A0A521BPK7_9ACTN</name>
<dbReference type="InterPro" id="IPR010430">
    <property type="entry name" value="DUF1028"/>
</dbReference>